<feature type="non-terminal residue" evidence="1">
    <location>
        <position position="1"/>
    </location>
</feature>
<sequence>KFVEKTVEPLLEGERLVALAHLQQAHRLRAQLREELLKA</sequence>
<dbReference type="AlphaFoldDB" id="F3GRL7"/>
<evidence type="ECO:0000313" key="1">
    <source>
        <dbReference type="EMBL" id="EGH49720.1"/>
    </source>
</evidence>
<accession>F3GRL7</accession>
<protein>
    <submittedName>
        <fullName evidence="1">Uncharacterized protein</fullName>
    </submittedName>
</protein>
<comment type="caution">
    <text evidence="1">The sequence shown here is derived from an EMBL/GenBank/DDBJ whole genome shotgun (WGS) entry which is preliminary data.</text>
</comment>
<reference evidence="1 2" key="1">
    <citation type="journal article" date="2011" name="PLoS Pathog.">
        <title>Dynamic evolution of pathogenicity revealed by sequencing and comparative genomics of 19 Pseudomonas syringae isolates.</title>
        <authorList>
            <person name="Baltrus D.A."/>
            <person name="Nishimura M.T."/>
            <person name="Romanchuk A."/>
            <person name="Chang J.H."/>
            <person name="Mukhtar M.S."/>
            <person name="Cherkis K."/>
            <person name="Roach J."/>
            <person name="Grant S.R."/>
            <person name="Jones C.D."/>
            <person name="Dangl J.L."/>
        </authorList>
    </citation>
    <scope>NUCLEOTIDE SEQUENCE [LARGE SCALE GENOMIC DNA]</scope>
    <source>
        <strain evidence="1 2">1704B</strain>
    </source>
</reference>
<evidence type="ECO:0000313" key="2">
    <source>
        <dbReference type="Proteomes" id="UP000004986"/>
    </source>
</evidence>
<name>F3GRL7_PSESJ</name>
<feature type="non-terminal residue" evidence="1">
    <location>
        <position position="39"/>
    </location>
</feature>
<keyword evidence="2" id="KW-1185">Reference proteome</keyword>
<organism evidence="1 2">
    <name type="scientific">Pseudomonas syringae pv. pisi str. 1704B</name>
    <dbReference type="NCBI Taxonomy" id="629263"/>
    <lineage>
        <taxon>Bacteria</taxon>
        <taxon>Pseudomonadati</taxon>
        <taxon>Pseudomonadota</taxon>
        <taxon>Gammaproteobacteria</taxon>
        <taxon>Pseudomonadales</taxon>
        <taxon>Pseudomonadaceae</taxon>
        <taxon>Pseudomonas</taxon>
        <taxon>Pseudomonas syringae</taxon>
    </lineage>
</organism>
<gene>
    <name evidence="1" type="ORF">PSYPI_47938</name>
</gene>
<dbReference type="EMBL" id="AEAI01004630">
    <property type="protein sequence ID" value="EGH49720.1"/>
    <property type="molecule type" value="Genomic_DNA"/>
</dbReference>
<dbReference type="Proteomes" id="UP000004986">
    <property type="component" value="Unassembled WGS sequence"/>
</dbReference>
<proteinExistence type="predicted"/>